<gene>
    <name evidence="7" type="ORF">GQF63_01350</name>
</gene>
<dbReference type="InterPro" id="IPR003593">
    <property type="entry name" value="AAA+_ATPase"/>
</dbReference>
<dbReference type="Pfam" id="PF00005">
    <property type="entry name" value="ABC_tran"/>
    <property type="match status" value="1"/>
</dbReference>
<protein>
    <submittedName>
        <fullName evidence="7">Heme ABC transporter ATP-binding protein</fullName>
    </submittedName>
</protein>
<dbReference type="RefSeq" id="WP_160367292.1">
    <property type="nucleotide sequence ID" value="NZ_WSQA01000001.1"/>
</dbReference>
<evidence type="ECO:0000256" key="1">
    <source>
        <dbReference type="ARBA" id="ARBA00022448"/>
    </source>
</evidence>
<dbReference type="FunFam" id="3.40.50.300:FF:000134">
    <property type="entry name" value="Iron-enterobactin ABC transporter ATP-binding protein"/>
    <property type="match status" value="1"/>
</dbReference>
<dbReference type="InterPro" id="IPR003439">
    <property type="entry name" value="ABC_transporter-like_ATP-bd"/>
</dbReference>
<dbReference type="Gene3D" id="3.40.50.300">
    <property type="entry name" value="P-loop containing nucleotide triphosphate hydrolases"/>
    <property type="match status" value="1"/>
</dbReference>
<comment type="caution">
    <text evidence="7">The sequence shown here is derived from an EMBL/GenBank/DDBJ whole genome shotgun (WGS) entry which is preliminary data.</text>
</comment>
<dbReference type="PANTHER" id="PTHR42794:SF1">
    <property type="entry name" value="HEMIN IMPORT ATP-BINDING PROTEIN HMUV"/>
    <property type="match status" value="1"/>
</dbReference>
<dbReference type="NCBIfam" id="NF010068">
    <property type="entry name" value="PRK13548.1"/>
    <property type="match status" value="1"/>
</dbReference>
<dbReference type="AlphaFoldDB" id="A0A6N8KXL3"/>
<comment type="function">
    <text evidence="5">Part of the ABC transporter complex HmuTUV involved in hemin import. Responsible for energy coupling to the transport system.</text>
</comment>
<organism evidence="7 8">
    <name type="scientific">Sphingobacterium humi</name>
    <dbReference type="NCBI Taxonomy" id="1796905"/>
    <lineage>
        <taxon>Bacteria</taxon>
        <taxon>Pseudomonadati</taxon>
        <taxon>Bacteroidota</taxon>
        <taxon>Sphingobacteriia</taxon>
        <taxon>Sphingobacteriales</taxon>
        <taxon>Sphingobacteriaceae</taxon>
        <taxon>Sphingobacterium</taxon>
    </lineage>
</organism>
<dbReference type="Proteomes" id="UP000435036">
    <property type="component" value="Unassembled WGS sequence"/>
</dbReference>
<name>A0A6N8KXL3_9SPHI</name>
<dbReference type="OrthoDB" id="9806726at2"/>
<dbReference type="SUPFAM" id="SSF52540">
    <property type="entry name" value="P-loop containing nucleoside triphosphate hydrolases"/>
    <property type="match status" value="1"/>
</dbReference>
<evidence type="ECO:0000256" key="4">
    <source>
        <dbReference type="ARBA" id="ARBA00022967"/>
    </source>
</evidence>
<evidence type="ECO:0000313" key="8">
    <source>
        <dbReference type="Proteomes" id="UP000435036"/>
    </source>
</evidence>
<keyword evidence="1" id="KW-0813">Transport</keyword>
<keyword evidence="8" id="KW-1185">Reference proteome</keyword>
<dbReference type="PROSITE" id="PS50893">
    <property type="entry name" value="ABC_TRANSPORTER_2"/>
    <property type="match status" value="1"/>
</dbReference>
<evidence type="ECO:0000256" key="2">
    <source>
        <dbReference type="ARBA" id="ARBA00022741"/>
    </source>
</evidence>
<evidence type="ECO:0000256" key="5">
    <source>
        <dbReference type="ARBA" id="ARBA00037066"/>
    </source>
</evidence>
<dbReference type="SMART" id="SM00382">
    <property type="entry name" value="AAA"/>
    <property type="match status" value="1"/>
</dbReference>
<dbReference type="GO" id="GO:0016887">
    <property type="term" value="F:ATP hydrolysis activity"/>
    <property type="evidence" value="ECO:0007669"/>
    <property type="project" value="InterPro"/>
</dbReference>
<reference evidence="7 8" key="1">
    <citation type="submission" date="2019-12" db="EMBL/GenBank/DDBJ databases">
        <authorList>
            <person name="Dong K."/>
        </authorList>
    </citation>
    <scope>NUCLEOTIDE SEQUENCE [LARGE SCALE GENOMIC DNA]</scope>
    <source>
        <strain evidence="7 8">JCM 31225</strain>
    </source>
</reference>
<proteinExistence type="predicted"/>
<dbReference type="CDD" id="cd03214">
    <property type="entry name" value="ABC_Iron-Siderophores_B12_Hemin"/>
    <property type="match status" value="1"/>
</dbReference>
<keyword evidence="4" id="KW-1278">Translocase</keyword>
<dbReference type="GO" id="GO:0005524">
    <property type="term" value="F:ATP binding"/>
    <property type="evidence" value="ECO:0007669"/>
    <property type="project" value="UniProtKB-KW"/>
</dbReference>
<sequence length="282" mass="32004">MIHIQSLNYAVKSRTIIKDLNLFVDKGEFVSIIGANGAGKSSLLKLIAGEWKPDSGELRMRGESLHSLSMKEMAKFRGYLHQSNSMDIPFTVEEIVAMGRYQHRATGLDEAIVAECMTLCSLDHLRTRSIRELSGGEQQRVHFARVLAQLWDVEGGVLLLDEPISNMDIQYQHQTLAIAKSLCKIGFTVIAVLHDLNLVAQYSDRVLMMKSGRAWWYGIPNEVFKQQHIYTIFGIDSHTQVNPKNLVTQVEVVPLVYDIHEINSFHRQQREEDRVLVDSVIS</sequence>
<dbReference type="InterPro" id="IPR027417">
    <property type="entry name" value="P-loop_NTPase"/>
</dbReference>
<evidence type="ECO:0000256" key="3">
    <source>
        <dbReference type="ARBA" id="ARBA00022840"/>
    </source>
</evidence>
<evidence type="ECO:0000313" key="7">
    <source>
        <dbReference type="EMBL" id="MVZ60658.1"/>
    </source>
</evidence>
<dbReference type="PANTHER" id="PTHR42794">
    <property type="entry name" value="HEMIN IMPORT ATP-BINDING PROTEIN HMUV"/>
    <property type="match status" value="1"/>
</dbReference>
<feature type="domain" description="ABC transporter" evidence="6">
    <location>
        <begin position="2"/>
        <end position="236"/>
    </location>
</feature>
<accession>A0A6N8KXL3</accession>
<dbReference type="EMBL" id="WSQA01000001">
    <property type="protein sequence ID" value="MVZ60658.1"/>
    <property type="molecule type" value="Genomic_DNA"/>
</dbReference>
<evidence type="ECO:0000259" key="6">
    <source>
        <dbReference type="PROSITE" id="PS50893"/>
    </source>
</evidence>
<keyword evidence="2" id="KW-0547">Nucleotide-binding</keyword>
<keyword evidence="3 7" id="KW-0067">ATP-binding</keyword>